<evidence type="ECO:0000256" key="1">
    <source>
        <dbReference type="SAM" id="Phobius"/>
    </source>
</evidence>
<gene>
    <name evidence="2" type="ORF">ES288_D06G067100v1</name>
</gene>
<keyword evidence="3" id="KW-1185">Reference proteome</keyword>
<dbReference type="Proteomes" id="UP000323506">
    <property type="component" value="Chromosome D06"/>
</dbReference>
<name>A0A5D2C712_GOSDA</name>
<dbReference type="EMBL" id="CM017706">
    <property type="protein sequence ID" value="TYG63922.1"/>
    <property type="molecule type" value="Genomic_DNA"/>
</dbReference>
<dbReference type="AlphaFoldDB" id="A0A5D2C712"/>
<proteinExistence type="predicted"/>
<protein>
    <submittedName>
        <fullName evidence="2">Uncharacterized protein</fullName>
    </submittedName>
</protein>
<keyword evidence="1" id="KW-0472">Membrane</keyword>
<evidence type="ECO:0000313" key="2">
    <source>
        <dbReference type="EMBL" id="TYG63922.1"/>
    </source>
</evidence>
<sequence>MSSLEKERQDFLSTIEALKEGKFETEDKARRLLSNVSLLLKPRGYFFGIIPEKVIAKNCCFWICVFSFFYVLVVIAAPVSGR</sequence>
<reference evidence="2 3" key="1">
    <citation type="submission" date="2019-06" db="EMBL/GenBank/DDBJ databases">
        <title>WGS assembly of Gossypium darwinii.</title>
        <authorList>
            <person name="Chen Z.J."/>
            <person name="Sreedasyam A."/>
            <person name="Ando A."/>
            <person name="Song Q."/>
            <person name="De L."/>
            <person name="Hulse-Kemp A."/>
            <person name="Ding M."/>
            <person name="Ye W."/>
            <person name="Kirkbride R."/>
            <person name="Jenkins J."/>
            <person name="Plott C."/>
            <person name="Lovell J."/>
            <person name="Lin Y.-M."/>
            <person name="Vaughn R."/>
            <person name="Liu B."/>
            <person name="Li W."/>
            <person name="Simpson S."/>
            <person name="Scheffler B."/>
            <person name="Saski C."/>
            <person name="Grover C."/>
            <person name="Hu G."/>
            <person name="Conover J."/>
            <person name="Carlson J."/>
            <person name="Shu S."/>
            <person name="Boston L."/>
            <person name="Williams M."/>
            <person name="Peterson D."/>
            <person name="Mcgee K."/>
            <person name="Jones D."/>
            <person name="Wendel J."/>
            <person name="Stelly D."/>
            <person name="Grimwood J."/>
            <person name="Schmutz J."/>
        </authorList>
    </citation>
    <scope>NUCLEOTIDE SEQUENCE [LARGE SCALE GENOMIC DNA]</scope>
    <source>
        <strain evidence="2">1808015.09</strain>
    </source>
</reference>
<accession>A0A5D2C712</accession>
<organism evidence="2 3">
    <name type="scientific">Gossypium darwinii</name>
    <name type="common">Darwin's cotton</name>
    <name type="synonym">Gossypium barbadense var. darwinii</name>
    <dbReference type="NCBI Taxonomy" id="34276"/>
    <lineage>
        <taxon>Eukaryota</taxon>
        <taxon>Viridiplantae</taxon>
        <taxon>Streptophyta</taxon>
        <taxon>Embryophyta</taxon>
        <taxon>Tracheophyta</taxon>
        <taxon>Spermatophyta</taxon>
        <taxon>Magnoliopsida</taxon>
        <taxon>eudicotyledons</taxon>
        <taxon>Gunneridae</taxon>
        <taxon>Pentapetalae</taxon>
        <taxon>rosids</taxon>
        <taxon>malvids</taxon>
        <taxon>Malvales</taxon>
        <taxon>Malvaceae</taxon>
        <taxon>Malvoideae</taxon>
        <taxon>Gossypium</taxon>
    </lineage>
</organism>
<keyword evidence="1" id="KW-1133">Transmembrane helix</keyword>
<dbReference type="InterPro" id="IPR029063">
    <property type="entry name" value="SAM-dependent_MTases_sf"/>
</dbReference>
<feature type="transmembrane region" description="Helical" evidence="1">
    <location>
        <begin position="59"/>
        <end position="79"/>
    </location>
</feature>
<keyword evidence="1" id="KW-0812">Transmembrane</keyword>
<evidence type="ECO:0000313" key="3">
    <source>
        <dbReference type="Proteomes" id="UP000323506"/>
    </source>
</evidence>
<dbReference type="Gene3D" id="3.40.50.150">
    <property type="entry name" value="Vaccinia Virus protein VP39"/>
    <property type="match status" value="1"/>
</dbReference>